<dbReference type="PANTHER" id="PTHR39186:SF1">
    <property type="entry name" value="DUF2071 DOMAIN-CONTAINING PROTEIN"/>
    <property type="match status" value="1"/>
</dbReference>
<dbReference type="OrthoDB" id="1421826at2"/>
<dbReference type="PANTHER" id="PTHR39186">
    <property type="entry name" value="DUF2071 FAMILY PROTEIN"/>
    <property type="match status" value="1"/>
</dbReference>
<dbReference type="Pfam" id="PF09844">
    <property type="entry name" value="DUF2071"/>
    <property type="match status" value="1"/>
</dbReference>
<dbReference type="AlphaFoldDB" id="A0A5M8QDS0"/>
<evidence type="ECO:0000313" key="3">
    <source>
        <dbReference type="Proteomes" id="UP000323866"/>
    </source>
</evidence>
<organism evidence="1 3">
    <name type="scientific">Rufibacter glacialis</name>
    <dbReference type="NCBI Taxonomy" id="1259555"/>
    <lineage>
        <taxon>Bacteria</taxon>
        <taxon>Pseudomonadati</taxon>
        <taxon>Bacteroidota</taxon>
        <taxon>Cytophagia</taxon>
        <taxon>Cytophagales</taxon>
        <taxon>Hymenobacteraceae</taxon>
        <taxon>Rufibacter</taxon>
    </lineage>
</organism>
<sequence length="242" mass="27759">MKKTFLQAEWRKLIMANYRVDPQVLLPFVPDGTELDLWNGTCYVSLIGFLFQNTRVKGIRVPFHTNFEEVNLRFYVKRQENGVTQRGVVFLKEIVPRLAISLVANTLYGEHYETRSMRHSWQATPTALEVSYAWKQKNWHSLRVTADPRPVPIAVGSEEEFITEHFWGFTRLGAGQTSAYEVAHPRWELYPVREYTVEVDFEAVYGPAFGFLNQTEPVSVFLAEGSEILVKGGGRLSNPLTV</sequence>
<comment type="caution">
    <text evidence="1">The sequence shown here is derived from an EMBL/GenBank/DDBJ whole genome shotgun (WGS) entry which is preliminary data.</text>
</comment>
<protein>
    <submittedName>
        <fullName evidence="1">DUF2071 domain-containing protein</fullName>
    </submittedName>
    <submittedName>
        <fullName evidence="2">YqjF family protein</fullName>
    </submittedName>
</protein>
<keyword evidence="4" id="KW-1185">Reference proteome</keyword>
<dbReference type="EMBL" id="JBGOGF010000003">
    <property type="protein sequence ID" value="MFA1770864.1"/>
    <property type="molecule type" value="Genomic_DNA"/>
</dbReference>
<dbReference type="Proteomes" id="UP000323866">
    <property type="component" value="Unassembled WGS sequence"/>
</dbReference>
<reference evidence="1 3" key="1">
    <citation type="submission" date="2019-07" db="EMBL/GenBank/DDBJ databases">
        <authorList>
            <person name="Qu J.-H."/>
        </authorList>
    </citation>
    <scope>NUCLEOTIDE SEQUENCE [LARGE SCALE GENOMIC DNA]</scope>
    <source>
        <strain evidence="1 3">MDT1-10-3</strain>
    </source>
</reference>
<evidence type="ECO:0000313" key="4">
    <source>
        <dbReference type="Proteomes" id="UP001570846"/>
    </source>
</evidence>
<gene>
    <name evidence="2" type="ORF">ACD591_06145</name>
    <name evidence="1" type="ORF">FOE74_12195</name>
</gene>
<name>A0A5M8QDS0_9BACT</name>
<dbReference type="EMBL" id="VKKZ01000021">
    <property type="protein sequence ID" value="KAA6433241.1"/>
    <property type="molecule type" value="Genomic_DNA"/>
</dbReference>
<proteinExistence type="predicted"/>
<dbReference type="InterPro" id="IPR018644">
    <property type="entry name" value="DUF2071"/>
</dbReference>
<dbReference type="RefSeq" id="WP_149098902.1">
    <property type="nucleotide sequence ID" value="NZ_BMMG01000004.1"/>
</dbReference>
<reference evidence="1 3" key="2">
    <citation type="submission" date="2019-09" db="EMBL/GenBank/DDBJ databases">
        <title>A bacterium isolated from glacier soil.</title>
        <authorList>
            <person name="Liu Q."/>
        </authorList>
    </citation>
    <scope>NUCLEOTIDE SEQUENCE [LARGE SCALE GENOMIC DNA]</scope>
    <source>
        <strain evidence="1 3">MDT1-10-3</strain>
    </source>
</reference>
<dbReference type="Proteomes" id="UP001570846">
    <property type="component" value="Unassembled WGS sequence"/>
</dbReference>
<accession>A0A5M8QDS0</accession>
<evidence type="ECO:0000313" key="1">
    <source>
        <dbReference type="EMBL" id="KAA6433241.1"/>
    </source>
</evidence>
<evidence type="ECO:0000313" key="2">
    <source>
        <dbReference type="EMBL" id="MFA1770864.1"/>
    </source>
</evidence>
<reference evidence="2 4" key="3">
    <citation type="submission" date="2024-08" db="EMBL/GenBank/DDBJ databases">
        <authorList>
            <person name="Wei W."/>
        </authorList>
    </citation>
    <scope>NUCLEOTIDE SEQUENCE [LARGE SCALE GENOMIC DNA]</scope>
    <source>
        <strain evidence="2 4">XU2</strain>
    </source>
</reference>